<dbReference type="PANTHER" id="PTHR48182:SF3">
    <property type="entry name" value="DUF676 DOMAIN-CONTAINING PROTEIN"/>
    <property type="match status" value="1"/>
</dbReference>
<evidence type="ECO:0000256" key="3">
    <source>
        <dbReference type="ARBA" id="ARBA00022516"/>
    </source>
</evidence>
<dbReference type="EMBL" id="KI912113">
    <property type="protein sequence ID" value="ETS80430.1"/>
    <property type="molecule type" value="Genomic_DNA"/>
</dbReference>
<dbReference type="Gene3D" id="3.40.50.300">
    <property type="entry name" value="P-loop containing nucleotide triphosphate hydrolases"/>
    <property type="match status" value="1"/>
</dbReference>
<dbReference type="GeneID" id="19272972"/>
<dbReference type="InterPro" id="IPR027417">
    <property type="entry name" value="P-loop_NTPase"/>
</dbReference>
<dbReference type="InterPro" id="IPR011989">
    <property type="entry name" value="ARM-like"/>
</dbReference>
<reference evidence="13" key="1">
    <citation type="journal article" date="2015" name="BMC Genomics">
        <title>Genomic and transcriptomic analysis of the endophytic fungus Pestalotiopsis fici reveals its lifestyle and high potential for synthesis of natural products.</title>
        <authorList>
            <person name="Wang X."/>
            <person name="Zhang X."/>
            <person name="Liu L."/>
            <person name="Xiang M."/>
            <person name="Wang W."/>
            <person name="Sun X."/>
            <person name="Che Y."/>
            <person name="Guo L."/>
            <person name="Liu G."/>
            <person name="Guo L."/>
            <person name="Wang C."/>
            <person name="Yin W.B."/>
            <person name="Stadler M."/>
            <person name="Zhang X."/>
            <person name="Liu X."/>
        </authorList>
    </citation>
    <scope>NUCLEOTIDE SEQUENCE [LARGE SCALE GENOMIC DNA]</scope>
    <source>
        <strain evidence="13">W106-1 / CGMCC3.15140</strain>
    </source>
</reference>
<evidence type="ECO:0000256" key="5">
    <source>
        <dbReference type="ARBA" id="ARBA00023264"/>
    </source>
</evidence>
<dbReference type="GO" id="GO:0016020">
    <property type="term" value="C:membrane"/>
    <property type="evidence" value="ECO:0007669"/>
    <property type="project" value="UniProtKB-SubCell"/>
</dbReference>
<dbReference type="KEGG" id="pfy:PFICI_07959"/>
<feature type="domain" description="NACHT" evidence="10">
    <location>
        <begin position="407"/>
        <end position="574"/>
    </location>
</feature>
<dbReference type="GO" id="GO:0008654">
    <property type="term" value="P:phospholipid biosynthetic process"/>
    <property type="evidence" value="ECO:0007669"/>
    <property type="project" value="UniProtKB-KW"/>
</dbReference>
<feature type="domain" description="DUF7068" evidence="11">
    <location>
        <begin position="580"/>
        <end position="615"/>
    </location>
</feature>
<dbReference type="Pfam" id="PF05057">
    <property type="entry name" value="DUF676"/>
    <property type="match status" value="1"/>
</dbReference>
<dbReference type="OrthoDB" id="7464126at2759"/>
<keyword evidence="3" id="KW-0444">Lipid biosynthesis</keyword>
<dbReference type="InterPro" id="IPR052374">
    <property type="entry name" value="SERAC1"/>
</dbReference>
<keyword evidence="13" id="KW-1185">Reference proteome</keyword>
<dbReference type="SUPFAM" id="SSF53474">
    <property type="entry name" value="alpha/beta-Hydrolases"/>
    <property type="match status" value="1"/>
</dbReference>
<dbReference type="HOGENOM" id="CLU_003175_1_0_1"/>
<dbReference type="InterPro" id="IPR055496">
    <property type="entry name" value="DUF7068"/>
</dbReference>
<feature type="domain" description="DUF676" evidence="9">
    <location>
        <begin position="124"/>
        <end position="189"/>
    </location>
</feature>
<dbReference type="InterPro" id="IPR016024">
    <property type="entry name" value="ARM-type_fold"/>
</dbReference>
<comment type="similarity">
    <text evidence="6">Belongs to the SERAC1 family.</text>
</comment>
<evidence type="ECO:0000313" key="13">
    <source>
        <dbReference type="Proteomes" id="UP000030651"/>
    </source>
</evidence>
<comment type="similarity">
    <text evidence="2">Belongs to the putative lipase ROG1 family.</text>
</comment>
<sequence length="1693" mass="192271">MNEMSMLGFSIMFTGCVVLLGFVFLLRIIASKIQRRDQDPTRVDAELKSIVDQKNGKFQIVAVHGLGAHYEHTWIRKVKEAGSEKDVHLLRDLLPTTFPTAVIRNFKYNCDWLVNAPVQTSEDIGRRLLDLLEDHKEKKDLPIIFIGHSFGGIVIKQALCIAQHRGQDTLKNTCGIFFLGTPHLGSSTSIFGYYMARMTSLLGSDTRLLLSLEKHSEHLADLMERCQFLQPSERTQSLPITALYEQLPTYILGCVSIGRIVDKGSAICQATKSRGVATNHSGLNKCYGFDDPLYKRIKAEIEAMRQPSNLEKADEQIIRNYKGEDRLKIIRLSSHTLNMSNCYVNLSIVLPKQQNKLPENISRQNELDTSLLSRLNIPESSGDSQISLSQLFEPRKLRNGGTARPQRILIRGVPGVGKTTLCKKIVYDFVNHQQWHDHFDRLLWIPLRKLSTYQKNFDLQTLFSDEYDSFIQDPHEKHDPSIWAALCKHIAGDGSSRTLFLLDGLDEIQPLVSSTDSGDGLHQFLELLLNEPNAIVTSRPSVNLADYQRFDVELETVGFHKPQVEQYVKEVMKEDRDPNQASEILKFLQSRPLIEDLVRIPIQLDALCFAWEDRSQIDPKTMTQLYAAIDESLSNRVISDISHAKSSRSFLEALAFHGLYNRQTVFNERDIRLVWKDLLSFGGLPNTLTKTSPFLRWSDTALRTKACNLYFIHLTFQEYFAAQYIRRHWVTSSALQVIDTRSEVNKSPKKTIPHLEFFRQHKYSPRYDIVWRFLSGLFGLEFPSTTTPNANPDFQSELFHEIQAEPLDLVGFAHQRLVLRCLYETDQDFPLRSGLENQLSRWLEFQYTYRKNRSLGQASLPSLAREMEFPMSILSKYVSKGFDMAKFLLFEIPRQRTLDVEFVNASMAYLSNSEKHGNSWFLPVLNRFPPTSYSELSEESISTLTEQLESRDDSLRRIVMKALIKQEHLPKSIFSKVVHHLLEEIRIECSLYGRGNSVSRLGLTDLPDHMLEALAERLNNKDPDIRGTALLILENQENLPDSILSQVEREFQNSLLTLQPTTFKHLISQQPFPNSLVQGMIEILEEKRYPISKSPIQKAALRVMDVFPDFLDAAIESVVGILESPWKGIQMACIEALRAKPMLLKSAQSIPLGVPHVTDVCTAVRKTKDILSEIPHSIQTAVEAKLNHPELRVQLAAVDTLKYFNPSDTVFKAILHKLEDNDESVRHKASSTLLLLEKLPKSIWVVLVANINHANPLVRAISLETLARLELDNVVLEAIARYLDHSEFVDVQSKVILILFEYPSQSSLAFQAVQRLIKRRIELGEPFDDLLSALEGNHGLPIALVEFLFDLMLKDRKLGDSVMYVLQTQSSLPGHILRAIIEICAFEKSTDRLPSISNGLKYIKAIHRQDLSNDVLQAVAKLLGSECESLYDFACGIFDRQETLETVIQDEITKFLKTSEQRFRETTLDVLYRPILALSTLKEIAKLLEYNGPHVQVKAIKIIGLSNATDEMLEAIATKIDDQNPEVQIAAIEVISESNATDEILQRIARIFRKTYNDNVQTAALKALKKQESVPGFVLNEIAMALVEQGTRFRKFFGFSVVSVIIRNPNWVSIFGENNALALISQVILQHSFDLGCFCFRFANRIYSASDGSEEGYDVGSPDSALAIAMDTALRQARESFNLPKIVDDTPIQ</sequence>
<dbReference type="Gene3D" id="3.40.50.1820">
    <property type="entry name" value="alpha/beta hydrolase"/>
    <property type="match status" value="1"/>
</dbReference>
<comment type="subcellular location">
    <subcellularLocation>
        <location evidence="1">Membrane</location>
        <topology evidence="1">Single-pass membrane protein</topology>
    </subcellularLocation>
</comment>
<accession>W3X2X6</accession>
<dbReference type="RefSeq" id="XP_007834731.1">
    <property type="nucleotide sequence ID" value="XM_007836540.1"/>
</dbReference>
<keyword evidence="4" id="KW-0594">Phospholipid biosynthesis</keyword>
<keyword evidence="4" id="KW-0443">Lipid metabolism</keyword>
<dbReference type="InterPro" id="IPR007111">
    <property type="entry name" value="NACHT_NTPase"/>
</dbReference>
<dbReference type="Pfam" id="PF05729">
    <property type="entry name" value="NACHT"/>
    <property type="match status" value="1"/>
</dbReference>
<dbReference type="SUPFAM" id="SSF52540">
    <property type="entry name" value="P-loop containing nucleoside triphosphate hydrolases"/>
    <property type="match status" value="1"/>
</dbReference>
<dbReference type="Gene3D" id="1.25.10.10">
    <property type="entry name" value="Leucine-rich Repeat Variant"/>
    <property type="match status" value="3"/>
</dbReference>
<evidence type="ECO:0000256" key="4">
    <source>
        <dbReference type="ARBA" id="ARBA00023209"/>
    </source>
</evidence>
<dbReference type="InterPro" id="IPR007751">
    <property type="entry name" value="DUF676_lipase-like"/>
</dbReference>
<name>W3X2X6_PESFW</name>
<evidence type="ECO:0000256" key="7">
    <source>
        <dbReference type="ARBA" id="ARBA00040991"/>
    </source>
</evidence>
<dbReference type="SUPFAM" id="SSF48371">
    <property type="entry name" value="ARM repeat"/>
    <property type="match status" value="2"/>
</dbReference>
<evidence type="ECO:0000259" key="9">
    <source>
        <dbReference type="Pfam" id="PF05057"/>
    </source>
</evidence>
<keyword evidence="5" id="KW-1208">Phospholipid metabolism</keyword>
<evidence type="ECO:0000313" key="12">
    <source>
        <dbReference type="EMBL" id="ETS80430.1"/>
    </source>
</evidence>
<evidence type="ECO:0000259" key="10">
    <source>
        <dbReference type="Pfam" id="PF05729"/>
    </source>
</evidence>
<dbReference type="eggNOG" id="KOG2029">
    <property type="taxonomic scope" value="Eukaryota"/>
</dbReference>
<protein>
    <recommendedName>
        <fullName evidence="7">Protein SERAC1</fullName>
    </recommendedName>
    <alternativeName>
        <fullName evidence="8">Serine active site-containing protein 1</fullName>
    </alternativeName>
</protein>
<evidence type="ECO:0000259" key="11">
    <source>
        <dbReference type="Pfam" id="PF23238"/>
    </source>
</evidence>
<gene>
    <name evidence="12" type="ORF">PFICI_07959</name>
</gene>
<dbReference type="InterPro" id="IPR029058">
    <property type="entry name" value="AB_hydrolase_fold"/>
</dbReference>
<evidence type="ECO:0000256" key="1">
    <source>
        <dbReference type="ARBA" id="ARBA00004167"/>
    </source>
</evidence>
<organism evidence="12 13">
    <name type="scientific">Pestalotiopsis fici (strain W106-1 / CGMCC3.15140)</name>
    <dbReference type="NCBI Taxonomy" id="1229662"/>
    <lineage>
        <taxon>Eukaryota</taxon>
        <taxon>Fungi</taxon>
        <taxon>Dikarya</taxon>
        <taxon>Ascomycota</taxon>
        <taxon>Pezizomycotina</taxon>
        <taxon>Sordariomycetes</taxon>
        <taxon>Xylariomycetidae</taxon>
        <taxon>Amphisphaeriales</taxon>
        <taxon>Sporocadaceae</taxon>
        <taxon>Pestalotiopsis</taxon>
    </lineage>
</organism>
<evidence type="ECO:0000256" key="8">
    <source>
        <dbReference type="ARBA" id="ARBA00041701"/>
    </source>
</evidence>
<dbReference type="Pfam" id="PF23238">
    <property type="entry name" value="DUF7068"/>
    <property type="match status" value="1"/>
</dbReference>
<dbReference type="PANTHER" id="PTHR48182">
    <property type="entry name" value="PROTEIN SERAC1"/>
    <property type="match status" value="1"/>
</dbReference>
<evidence type="ECO:0000256" key="6">
    <source>
        <dbReference type="ARBA" id="ARBA00038024"/>
    </source>
</evidence>
<dbReference type="InParanoid" id="W3X2X6"/>
<proteinExistence type="inferred from homology"/>
<evidence type="ECO:0000256" key="2">
    <source>
        <dbReference type="ARBA" id="ARBA00007920"/>
    </source>
</evidence>
<dbReference type="Proteomes" id="UP000030651">
    <property type="component" value="Unassembled WGS sequence"/>
</dbReference>